<feature type="transmembrane region" description="Helical" evidence="7">
    <location>
        <begin position="110"/>
        <end position="130"/>
    </location>
</feature>
<keyword evidence="3" id="KW-1003">Cell membrane</keyword>
<dbReference type="EMBL" id="QKYN01000051">
    <property type="protein sequence ID" value="RAG85116.1"/>
    <property type="molecule type" value="Genomic_DNA"/>
</dbReference>
<dbReference type="GO" id="GO:0005886">
    <property type="term" value="C:plasma membrane"/>
    <property type="evidence" value="ECO:0007669"/>
    <property type="project" value="UniProtKB-SubCell"/>
</dbReference>
<evidence type="ECO:0000313" key="9">
    <source>
        <dbReference type="Proteomes" id="UP000248889"/>
    </source>
</evidence>
<dbReference type="OrthoDB" id="6803299at2"/>
<dbReference type="PANTHER" id="PTHR23517">
    <property type="entry name" value="RESISTANCE PROTEIN MDTM, PUTATIVE-RELATED-RELATED"/>
    <property type="match status" value="1"/>
</dbReference>
<feature type="transmembrane region" description="Helical" evidence="7">
    <location>
        <begin position="175"/>
        <end position="196"/>
    </location>
</feature>
<evidence type="ECO:0000256" key="4">
    <source>
        <dbReference type="ARBA" id="ARBA00022692"/>
    </source>
</evidence>
<keyword evidence="9" id="KW-1185">Reference proteome</keyword>
<feature type="transmembrane region" description="Helical" evidence="7">
    <location>
        <begin position="350"/>
        <end position="374"/>
    </location>
</feature>
<feature type="transmembrane region" description="Helical" evidence="7">
    <location>
        <begin position="86"/>
        <end position="104"/>
    </location>
</feature>
<protein>
    <recommendedName>
        <fullName evidence="10">MFS transporter</fullName>
    </recommendedName>
</protein>
<evidence type="ECO:0000256" key="5">
    <source>
        <dbReference type="ARBA" id="ARBA00022989"/>
    </source>
</evidence>
<evidence type="ECO:0000256" key="7">
    <source>
        <dbReference type="SAM" id="Phobius"/>
    </source>
</evidence>
<proteinExistence type="predicted"/>
<feature type="transmembrane region" description="Helical" evidence="7">
    <location>
        <begin position="150"/>
        <end position="169"/>
    </location>
</feature>
<sequence length="413" mass="43140">MDTRSTVARLKAALPPPGPIRVLKTNVLISSTGYGLYTAGSVIFLVKVARIPEATVGLGLSLAGLLAVLLAVHLGKVADRLGARDAAIGFNALLVVFLTALVFVRSSAVFVVLAGAIGIAESGGMISRSALVGKLVPKEARVALSAANRVLTNIGFSLGTLLAGLAIGVNTTASYTSLVLGMALASLLTALTSLRLPRDARSRHSGETAKRRDKYDLPYVAVSVVSGLTLIGNTILTVGLPLWVITDTGVPHEVAAWMIIGNTVLVILLQVKVSKGADTVRGARRMQRLAFLALIAASALASVTYHLGAVLGTVLIVCDVMLLTLAELWGESASWSFRFGLADARKQGAYAGMFQMGSSIAAVVGPTAVTYFVARFVPEGWFVLALVFAVGLALNGPVIAWAERTRPEAQRTE</sequence>
<keyword evidence="2" id="KW-0813">Transport</keyword>
<evidence type="ECO:0000256" key="3">
    <source>
        <dbReference type="ARBA" id="ARBA00022475"/>
    </source>
</evidence>
<feature type="transmembrane region" description="Helical" evidence="7">
    <location>
        <begin position="54"/>
        <end position="74"/>
    </location>
</feature>
<dbReference type="Gene3D" id="1.20.1250.20">
    <property type="entry name" value="MFS general substrate transporter like domains"/>
    <property type="match status" value="2"/>
</dbReference>
<gene>
    <name evidence="8" type="ORF">DN069_13385</name>
</gene>
<accession>A0A2X0J4G0</accession>
<evidence type="ECO:0000256" key="1">
    <source>
        <dbReference type="ARBA" id="ARBA00004651"/>
    </source>
</evidence>
<feature type="transmembrane region" description="Helical" evidence="7">
    <location>
        <begin position="380"/>
        <end position="402"/>
    </location>
</feature>
<dbReference type="AlphaFoldDB" id="A0A2X0J4G0"/>
<organism evidence="8 9">
    <name type="scientific">Streptacidiphilus pinicola</name>
    <dbReference type="NCBI Taxonomy" id="2219663"/>
    <lineage>
        <taxon>Bacteria</taxon>
        <taxon>Bacillati</taxon>
        <taxon>Actinomycetota</taxon>
        <taxon>Actinomycetes</taxon>
        <taxon>Kitasatosporales</taxon>
        <taxon>Streptomycetaceae</taxon>
        <taxon>Streptacidiphilus</taxon>
    </lineage>
</organism>
<feature type="transmembrane region" description="Helical" evidence="7">
    <location>
        <begin position="286"/>
        <end position="303"/>
    </location>
</feature>
<comment type="subcellular location">
    <subcellularLocation>
        <location evidence="1">Cell membrane</location>
        <topology evidence="1">Multi-pass membrane protein</topology>
    </subcellularLocation>
</comment>
<dbReference type="PANTHER" id="PTHR23517:SF2">
    <property type="entry name" value="MULTIDRUG RESISTANCE PROTEIN MDTH"/>
    <property type="match status" value="1"/>
</dbReference>
<dbReference type="RefSeq" id="WP_111501176.1">
    <property type="nucleotide sequence ID" value="NZ_QKYN01000051.1"/>
</dbReference>
<keyword evidence="4 7" id="KW-0812">Transmembrane</keyword>
<feature type="transmembrane region" description="Helical" evidence="7">
    <location>
        <begin position="217"/>
        <end position="243"/>
    </location>
</feature>
<evidence type="ECO:0000256" key="6">
    <source>
        <dbReference type="ARBA" id="ARBA00023136"/>
    </source>
</evidence>
<keyword evidence="5 7" id="KW-1133">Transmembrane helix</keyword>
<dbReference type="InterPro" id="IPR050171">
    <property type="entry name" value="MFS_Transporters"/>
</dbReference>
<feature type="transmembrane region" description="Helical" evidence="7">
    <location>
        <begin position="27"/>
        <end position="48"/>
    </location>
</feature>
<evidence type="ECO:0000313" key="8">
    <source>
        <dbReference type="EMBL" id="RAG85116.1"/>
    </source>
</evidence>
<dbReference type="Pfam" id="PF07690">
    <property type="entry name" value="MFS_1"/>
    <property type="match status" value="1"/>
</dbReference>
<comment type="caution">
    <text evidence="8">The sequence shown here is derived from an EMBL/GenBank/DDBJ whole genome shotgun (WGS) entry which is preliminary data.</text>
</comment>
<evidence type="ECO:0008006" key="10">
    <source>
        <dbReference type="Google" id="ProtNLM"/>
    </source>
</evidence>
<dbReference type="GO" id="GO:0022857">
    <property type="term" value="F:transmembrane transporter activity"/>
    <property type="evidence" value="ECO:0007669"/>
    <property type="project" value="InterPro"/>
</dbReference>
<dbReference type="InterPro" id="IPR011701">
    <property type="entry name" value="MFS"/>
</dbReference>
<dbReference type="SUPFAM" id="SSF103473">
    <property type="entry name" value="MFS general substrate transporter"/>
    <property type="match status" value="1"/>
</dbReference>
<feature type="transmembrane region" description="Helical" evidence="7">
    <location>
        <begin position="255"/>
        <end position="274"/>
    </location>
</feature>
<keyword evidence="6 7" id="KW-0472">Membrane</keyword>
<dbReference type="Proteomes" id="UP000248889">
    <property type="component" value="Unassembled WGS sequence"/>
</dbReference>
<evidence type="ECO:0000256" key="2">
    <source>
        <dbReference type="ARBA" id="ARBA00022448"/>
    </source>
</evidence>
<name>A0A2X0J4G0_9ACTN</name>
<reference evidence="8 9" key="1">
    <citation type="submission" date="2018-06" db="EMBL/GenBank/DDBJ databases">
        <title>Streptacidiphilus pinicola sp. nov., isolated from pine grove soil.</title>
        <authorList>
            <person name="Roh S.G."/>
            <person name="Park S."/>
            <person name="Kim M.-K."/>
            <person name="Yun B.-R."/>
            <person name="Park J."/>
            <person name="Kim M.J."/>
            <person name="Kim Y.S."/>
            <person name="Kim S.B."/>
        </authorList>
    </citation>
    <scope>NUCLEOTIDE SEQUENCE [LARGE SCALE GENOMIC DNA]</scope>
    <source>
        <strain evidence="8 9">MMS16-CNU450</strain>
    </source>
</reference>
<dbReference type="InterPro" id="IPR036259">
    <property type="entry name" value="MFS_trans_sf"/>
</dbReference>